<dbReference type="KEGG" id="hiw:NTHI477_00232"/>
<dbReference type="Gene3D" id="1.10.260.40">
    <property type="entry name" value="lambda repressor-like DNA-binding domains"/>
    <property type="match status" value="1"/>
</dbReference>
<reference evidence="2" key="1">
    <citation type="submission" date="2018-08" db="EMBL/GenBank/DDBJ databases">
        <title>Antagonistic pleiotropy in the bifunctional surface protein FadL/P1 during adaptation of Haemophilus influenzae to chronic lung infection associated with COPD.</title>
        <authorList>
            <person name="Moleres J."/>
            <person name="Ehrlich R."/>
        </authorList>
    </citation>
    <scope>NUCLEOTIDE SEQUENCE [LARGE SCALE GENOMIC DNA]</scope>
    <source>
        <strain evidence="2">P668-6062</strain>
    </source>
</reference>
<sequence length="62" mass="7139">MLPIEKAYEIVGGISAMARHFNLTPWAVSKWREKVPAERCAKIEELTDGKVKKSELRPDLWD</sequence>
<reference evidence="3" key="2">
    <citation type="submission" date="2021-11" db="EMBL/GenBank/DDBJ databases">
        <authorList>
            <person name="Riesbeck K."/>
        </authorList>
    </citation>
    <scope>NUCLEOTIDE SEQUENCE [LARGE SCALE GENOMIC DNA]</scope>
</reference>
<dbReference type="KEGG" id="hix:NTHI723_00150"/>
<dbReference type="SUPFAM" id="SSF47413">
    <property type="entry name" value="lambda repressor-like DNA-binding domains"/>
    <property type="match status" value="1"/>
</dbReference>
<dbReference type="OMA" id="QQIWPEL"/>
<dbReference type="GeneID" id="93220445"/>
<protein>
    <submittedName>
        <fullName evidence="2">DNA-binding protein</fullName>
    </submittedName>
    <submittedName>
        <fullName evidence="1">Helix-turn-helix domain-containing protein</fullName>
    </submittedName>
</protein>
<evidence type="ECO:0000313" key="1">
    <source>
        <dbReference type="EMBL" id="CAH0449513.1"/>
    </source>
</evidence>
<dbReference type="GO" id="GO:0003677">
    <property type="term" value="F:DNA binding"/>
    <property type="evidence" value="ECO:0007669"/>
    <property type="project" value="UniProtKB-KW"/>
</dbReference>
<dbReference type="EMBL" id="QVJI01000028">
    <property type="protein sequence ID" value="RFN62304.1"/>
    <property type="molecule type" value="Genomic_DNA"/>
</dbReference>
<dbReference type="RefSeq" id="WP_005650512.1">
    <property type="nucleotide sequence ID" value="NZ_AP018764.1"/>
</dbReference>
<gene>
    <name evidence="2" type="ORF">CH627_09940</name>
    <name evidence="1" type="ORF">KRLU271_LOCUS1269</name>
</gene>
<dbReference type="KEGG" id="hih:NF38_06945"/>
<dbReference type="AlphaFoldDB" id="A0A1Q5Y2B3"/>
<evidence type="ECO:0000313" key="3">
    <source>
        <dbReference type="Proteomes" id="UP000837924"/>
    </source>
</evidence>
<dbReference type="EMBL" id="OV040584">
    <property type="protein sequence ID" value="CAH0449513.1"/>
    <property type="molecule type" value="Genomic_DNA"/>
</dbReference>
<dbReference type="InterPro" id="IPR031856">
    <property type="entry name" value="YdaS_toxin-like"/>
</dbReference>
<keyword evidence="2" id="KW-0238">DNA-binding</keyword>
<proteinExistence type="predicted"/>
<evidence type="ECO:0000313" key="2">
    <source>
        <dbReference type="EMBL" id="RFN62304.1"/>
    </source>
</evidence>
<dbReference type="InterPro" id="IPR010982">
    <property type="entry name" value="Lambda_DNA-bd_dom_sf"/>
</dbReference>
<dbReference type="Pfam" id="PF15943">
    <property type="entry name" value="YdaS_toxin"/>
    <property type="match status" value="1"/>
</dbReference>
<name>A0A1Q5Y2B3_HAEIF</name>
<accession>A0A1Q5Y2B3</accession>
<dbReference type="Proteomes" id="UP000837924">
    <property type="component" value="Chromosome"/>
</dbReference>
<reference evidence="1" key="3">
    <citation type="submission" date="2024-01" db="EMBL/GenBank/DDBJ databases">
        <authorList>
            <person name="Riesbeck K."/>
        </authorList>
    </citation>
    <scope>NUCLEOTIDE SEQUENCE</scope>
    <source>
        <strain evidence="1">KR271</strain>
    </source>
</reference>
<organism evidence="2">
    <name type="scientific">Haemophilus influenzae</name>
    <dbReference type="NCBI Taxonomy" id="727"/>
    <lineage>
        <taxon>Bacteria</taxon>
        <taxon>Pseudomonadati</taxon>
        <taxon>Pseudomonadota</taxon>
        <taxon>Gammaproteobacteria</taxon>
        <taxon>Pasteurellales</taxon>
        <taxon>Pasteurellaceae</taxon>
        <taxon>Haemophilus</taxon>
    </lineage>
</organism>